<feature type="domain" description="WW" evidence="2">
    <location>
        <begin position="479"/>
        <end position="513"/>
    </location>
</feature>
<dbReference type="PROSITE" id="PS50020">
    <property type="entry name" value="WW_DOMAIN_2"/>
    <property type="match status" value="2"/>
</dbReference>
<dbReference type="Pfam" id="PF00397">
    <property type="entry name" value="WW"/>
    <property type="match status" value="1"/>
</dbReference>
<feature type="domain" description="WW" evidence="2">
    <location>
        <begin position="43"/>
        <end position="71"/>
    </location>
</feature>
<reference evidence="3" key="2">
    <citation type="submission" date="2022-10" db="EMBL/GenBank/DDBJ databases">
        <authorList>
            <consortium name="ENA_rothamsted_submissions"/>
            <consortium name="culmorum"/>
            <person name="King R."/>
        </authorList>
    </citation>
    <scope>NUCLEOTIDE SEQUENCE</scope>
</reference>
<dbReference type="SMART" id="SM00456">
    <property type="entry name" value="WW"/>
    <property type="match status" value="2"/>
</dbReference>
<gene>
    <name evidence="3" type="ORF">PHAECO_LOCUS10840</name>
</gene>
<protein>
    <recommendedName>
        <fullName evidence="2">WW domain-containing protein</fullName>
    </recommendedName>
</protein>
<dbReference type="OrthoDB" id="2444812at2759"/>
<dbReference type="PANTHER" id="PTHR46697:SF1">
    <property type="entry name" value="FORMIN-BINDING PROTEIN 4"/>
    <property type="match status" value="1"/>
</dbReference>
<reference evidence="3" key="1">
    <citation type="submission" date="2022-01" db="EMBL/GenBank/DDBJ databases">
        <authorList>
            <person name="King R."/>
        </authorList>
    </citation>
    <scope>NUCLEOTIDE SEQUENCE</scope>
</reference>
<dbReference type="PANTHER" id="PTHR46697">
    <property type="entry name" value="FORMIN-BINDING PROTEIN 4"/>
    <property type="match status" value="1"/>
</dbReference>
<dbReference type="InterPro" id="IPR001202">
    <property type="entry name" value="WW_dom"/>
</dbReference>
<dbReference type="SUPFAM" id="SSF51045">
    <property type="entry name" value="WW domain"/>
    <property type="match status" value="2"/>
</dbReference>
<dbReference type="EMBL" id="OU896713">
    <property type="protein sequence ID" value="CAH1176320.1"/>
    <property type="molecule type" value="Genomic_DNA"/>
</dbReference>
<evidence type="ECO:0000256" key="1">
    <source>
        <dbReference type="SAM" id="MobiDB-lite"/>
    </source>
</evidence>
<organism evidence="3 4">
    <name type="scientific">Phaedon cochleariae</name>
    <name type="common">Mustard beetle</name>
    <dbReference type="NCBI Taxonomy" id="80249"/>
    <lineage>
        <taxon>Eukaryota</taxon>
        <taxon>Metazoa</taxon>
        <taxon>Ecdysozoa</taxon>
        <taxon>Arthropoda</taxon>
        <taxon>Hexapoda</taxon>
        <taxon>Insecta</taxon>
        <taxon>Pterygota</taxon>
        <taxon>Neoptera</taxon>
        <taxon>Endopterygota</taxon>
        <taxon>Coleoptera</taxon>
        <taxon>Polyphaga</taxon>
        <taxon>Cucujiformia</taxon>
        <taxon>Chrysomeloidea</taxon>
        <taxon>Chrysomelidae</taxon>
        <taxon>Chrysomelinae</taxon>
        <taxon>Chrysomelini</taxon>
        <taxon>Phaedon</taxon>
    </lineage>
</organism>
<proteinExistence type="predicted"/>
<sequence>MDAKVDDFLNEINEIAPPIPSVARAVQPKVVKNVPEINETCVWQKCYDELTGFSYYWNTKTDQVTWNTPEDYKETKMTKSDIKKRPGMYVPPKVTPLFPGISTATAIPQESIKIYSIGESSSNKNIVKDQQKVSDKTLKRPHKKNSDSEDEKIILISSYGSDTGSEDEEPEEKKTKNVTDQSLSVAEESALSEEEDDLDILAKIQKKAKELKELGGDLPPGVKEVVSTVKDALEPPPKNKMKTISGFSLVAGYSDSEEENEEIKTVFQTELVPSQSHSTLFPISKPVDVKDFIPPKIEDEIPQIENDFNNKAFKRKKRIGVALVNTVKKKNEGNMCEERKGFGFEKDLNPEVSISSTSTTTTTTTYPGFQKGGVMFVKSDILNPTIPAVTREDEIVKTCEIDDQQEVGIDRNEVDGMYSTLREKLVFLNVGSSAVSVVQTMVIQAETLFSAMNEGGLKLSYLQKWLKEMCSELVKLEKEATPDGWLLQWDRSNKRYYYQNLATGASQWEYPQPPDPNASDDAMDISTTPPPPIESAITMSPPLPPTIRSPTPPPPPIISVDDDAVSTSVPADVPLPPEQPPLPKVADNGEPLPPGVDLPDMVAYPKPQVIFNENSENSTDDTLNSALDSFYSDIAAIDPVAVVLPPTQSNEEKPPDGDIQMATESLKKKKKAKVKLGPGLTMKKKGVSQLVEKWKNVQQHYND</sequence>
<dbReference type="AlphaFoldDB" id="A0A9P0DTE6"/>
<evidence type="ECO:0000313" key="3">
    <source>
        <dbReference type="EMBL" id="CAH1176320.1"/>
    </source>
</evidence>
<dbReference type="Gene3D" id="2.20.70.10">
    <property type="match status" value="2"/>
</dbReference>
<accession>A0A9P0DTE6</accession>
<evidence type="ECO:0000313" key="4">
    <source>
        <dbReference type="Proteomes" id="UP001153737"/>
    </source>
</evidence>
<name>A0A9P0DTE6_PHACE</name>
<evidence type="ECO:0000259" key="2">
    <source>
        <dbReference type="PROSITE" id="PS50020"/>
    </source>
</evidence>
<dbReference type="Proteomes" id="UP001153737">
    <property type="component" value="Chromosome 7"/>
</dbReference>
<feature type="compositionally biased region" description="Basic and acidic residues" evidence="1">
    <location>
        <begin position="126"/>
        <end position="153"/>
    </location>
</feature>
<dbReference type="InterPro" id="IPR036020">
    <property type="entry name" value="WW_dom_sf"/>
</dbReference>
<dbReference type="CDD" id="cd00201">
    <property type="entry name" value="WW"/>
    <property type="match status" value="2"/>
</dbReference>
<keyword evidence="4" id="KW-1185">Reference proteome</keyword>
<dbReference type="InterPro" id="IPR053076">
    <property type="entry name" value="WW_domain_protein"/>
</dbReference>
<feature type="region of interest" description="Disordered" evidence="1">
    <location>
        <begin position="126"/>
        <end position="195"/>
    </location>
</feature>
<dbReference type="PROSITE" id="PS01159">
    <property type="entry name" value="WW_DOMAIN_1"/>
    <property type="match status" value="1"/>
</dbReference>